<feature type="compositionally biased region" description="Low complexity" evidence="12">
    <location>
        <begin position="371"/>
        <end position="405"/>
    </location>
</feature>
<dbReference type="Pfam" id="PF12169">
    <property type="entry name" value="DNA_pol3_gamma3"/>
    <property type="match status" value="1"/>
</dbReference>
<comment type="subunit">
    <text evidence="11">DNA polymerase III contains a core (composed of alpha, epsilon and theta chains) that associates with a tau subunit. This core dimerizes to form the POLIII' complex. PolIII' associates with the gamma complex (composed of gamma, delta, delta', psi and chi chains) and with the beta chain to form the complete DNA polymerase III complex.</text>
</comment>
<dbReference type="Proteomes" id="UP000030125">
    <property type="component" value="Unassembled WGS sequence"/>
</dbReference>
<dbReference type="PANTHER" id="PTHR11669:SF0">
    <property type="entry name" value="PROTEIN STICHEL-LIKE 2"/>
    <property type="match status" value="1"/>
</dbReference>
<dbReference type="PANTHER" id="PTHR11669">
    <property type="entry name" value="REPLICATION FACTOR C / DNA POLYMERASE III GAMMA-TAU SUBUNIT"/>
    <property type="match status" value="1"/>
</dbReference>
<dbReference type="eggNOG" id="COG2812">
    <property type="taxonomic scope" value="Bacteria"/>
</dbReference>
<keyword evidence="8 11" id="KW-0067">ATP-binding</keyword>
<dbReference type="FunFam" id="3.40.50.300:FF:000014">
    <property type="entry name" value="DNA polymerase III subunit gamma/tau"/>
    <property type="match status" value="1"/>
</dbReference>
<evidence type="ECO:0000256" key="11">
    <source>
        <dbReference type="RuleBase" id="RU364063"/>
    </source>
</evidence>
<feature type="region of interest" description="Disordered" evidence="12">
    <location>
        <begin position="437"/>
        <end position="456"/>
    </location>
</feature>
<dbReference type="SMART" id="SM00382">
    <property type="entry name" value="AAA"/>
    <property type="match status" value="1"/>
</dbReference>
<dbReference type="GO" id="GO:0003887">
    <property type="term" value="F:DNA-directed DNA polymerase activity"/>
    <property type="evidence" value="ECO:0007669"/>
    <property type="project" value="UniProtKB-KW"/>
</dbReference>
<comment type="similarity">
    <text evidence="1 11">Belongs to the DnaX/STICHEL family.</text>
</comment>
<keyword evidence="15" id="KW-1185">Reference proteome</keyword>
<evidence type="ECO:0000313" key="14">
    <source>
        <dbReference type="EMBL" id="KGN79238.1"/>
    </source>
</evidence>
<dbReference type="EMBL" id="JQJD01000051">
    <property type="protein sequence ID" value="KGN79238.1"/>
    <property type="molecule type" value="Genomic_DNA"/>
</dbReference>
<keyword evidence="6 11" id="KW-0547">Nucleotide-binding</keyword>
<evidence type="ECO:0000256" key="4">
    <source>
        <dbReference type="ARBA" id="ARBA00022705"/>
    </source>
</evidence>
<evidence type="ECO:0000256" key="7">
    <source>
        <dbReference type="ARBA" id="ARBA00022833"/>
    </source>
</evidence>
<dbReference type="InterPro" id="IPR003593">
    <property type="entry name" value="AAA+_ATPase"/>
</dbReference>
<keyword evidence="7" id="KW-0862">Zinc</keyword>
<dbReference type="Gene3D" id="3.40.50.300">
    <property type="entry name" value="P-loop containing nucleotide triphosphate hydrolases"/>
    <property type="match status" value="1"/>
</dbReference>
<evidence type="ECO:0000256" key="3">
    <source>
        <dbReference type="ARBA" id="ARBA00022695"/>
    </source>
</evidence>
<evidence type="ECO:0000256" key="6">
    <source>
        <dbReference type="ARBA" id="ARBA00022741"/>
    </source>
</evidence>
<comment type="function">
    <text evidence="11">DNA polymerase III is a complex, multichain enzyme responsible for most of the replicative synthesis in bacteria. This DNA polymerase also exhibits 3' to 5' exonuclease activity.</text>
</comment>
<dbReference type="InterPro" id="IPR001270">
    <property type="entry name" value="ClpA/B"/>
</dbReference>
<dbReference type="PRINTS" id="PR00300">
    <property type="entry name" value="CLPPROTEASEA"/>
</dbReference>
<dbReference type="GO" id="GO:0006261">
    <property type="term" value="P:DNA-templated DNA replication"/>
    <property type="evidence" value="ECO:0007669"/>
    <property type="project" value="TreeGrafter"/>
</dbReference>
<dbReference type="InterPro" id="IPR022754">
    <property type="entry name" value="DNA_pol_III_gamma-3"/>
</dbReference>
<dbReference type="RefSeq" id="WP_036852331.1">
    <property type="nucleotide sequence ID" value="NZ_JQJD01000051.1"/>
</dbReference>
<dbReference type="SUPFAM" id="SSF48019">
    <property type="entry name" value="post-AAA+ oligomerization domain-like"/>
    <property type="match status" value="1"/>
</dbReference>
<dbReference type="Gene3D" id="1.20.272.10">
    <property type="match status" value="1"/>
</dbReference>
<dbReference type="EC" id="2.7.7.7" evidence="11"/>
<organism evidence="14 15">
    <name type="scientific">Porphyromonas cangingivalis</name>
    <dbReference type="NCBI Taxonomy" id="36874"/>
    <lineage>
        <taxon>Bacteria</taxon>
        <taxon>Pseudomonadati</taxon>
        <taxon>Bacteroidota</taxon>
        <taxon>Bacteroidia</taxon>
        <taxon>Bacteroidales</taxon>
        <taxon>Porphyromonadaceae</taxon>
        <taxon>Porphyromonas</taxon>
    </lineage>
</organism>
<evidence type="ECO:0000259" key="13">
    <source>
        <dbReference type="SMART" id="SM00382"/>
    </source>
</evidence>
<dbReference type="Pfam" id="PF22608">
    <property type="entry name" value="DNAX_ATPase_lid"/>
    <property type="match status" value="1"/>
</dbReference>
<protein>
    <recommendedName>
        <fullName evidence="11">DNA polymerase III subunit gamma/tau</fullName>
        <ecNumber evidence="11">2.7.7.7</ecNumber>
    </recommendedName>
</protein>
<evidence type="ECO:0000256" key="8">
    <source>
        <dbReference type="ARBA" id="ARBA00022840"/>
    </source>
</evidence>
<evidence type="ECO:0000256" key="1">
    <source>
        <dbReference type="ARBA" id="ARBA00006360"/>
    </source>
</evidence>
<keyword evidence="3 11" id="KW-0548">Nucleotidyltransferase</keyword>
<dbReference type="InterPro" id="IPR012763">
    <property type="entry name" value="DNA_pol_III_sug/sutau_N"/>
</dbReference>
<feature type="region of interest" description="Disordered" evidence="12">
    <location>
        <begin position="368"/>
        <end position="429"/>
    </location>
</feature>
<accession>A0A0A2EJW9</accession>
<dbReference type="SUPFAM" id="SSF52540">
    <property type="entry name" value="P-loop containing nucleoside triphosphate hydrolases"/>
    <property type="match status" value="1"/>
</dbReference>
<keyword evidence="4 11" id="KW-0235">DNA replication</keyword>
<comment type="caution">
    <text evidence="14">The sequence shown here is derived from an EMBL/GenBank/DDBJ whole genome shotgun (WGS) entry which is preliminary data.</text>
</comment>
<feature type="domain" description="AAA+ ATPase" evidence="13">
    <location>
        <begin position="38"/>
        <end position="181"/>
    </location>
</feature>
<dbReference type="InterPro" id="IPR027417">
    <property type="entry name" value="P-loop_NTPase"/>
</dbReference>
<dbReference type="CDD" id="cd18137">
    <property type="entry name" value="HLD_clamp_pol_III_gamma_tau"/>
    <property type="match status" value="1"/>
</dbReference>
<dbReference type="Gene3D" id="1.10.8.60">
    <property type="match status" value="1"/>
</dbReference>
<dbReference type="GO" id="GO:0003677">
    <property type="term" value="F:DNA binding"/>
    <property type="evidence" value="ECO:0007669"/>
    <property type="project" value="InterPro"/>
</dbReference>
<dbReference type="InterPro" id="IPR045085">
    <property type="entry name" value="HLD_clamp_pol_III_gamma_tau"/>
</dbReference>
<dbReference type="GO" id="GO:0046872">
    <property type="term" value="F:metal ion binding"/>
    <property type="evidence" value="ECO:0007669"/>
    <property type="project" value="UniProtKB-KW"/>
</dbReference>
<dbReference type="GO" id="GO:0009360">
    <property type="term" value="C:DNA polymerase III complex"/>
    <property type="evidence" value="ECO:0007669"/>
    <property type="project" value="InterPro"/>
</dbReference>
<evidence type="ECO:0000256" key="10">
    <source>
        <dbReference type="ARBA" id="ARBA00049244"/>
    </source>
</evidence>
<evidence type="ECO:0000313" key="15">
    <source>
        <dbReference type="Proteomes" id="UP000030125"/>
    </source>
</evidence>
<name>A0A0A2EJW9_PORCN</name>
<keyword evidence="2 11" id="KW-0808">Transferase</keyword>
<dbReference type="NCBIfam" id="TIGR02397">
    <property type="entry name" value="dnaX_nterm"/>
    <property type="match status" value="1"/>
</dbReference>
<dbReference type="AlphaFoldDB" id="A0A0A2EJW9"/>
<sequence length="576" mass="63832">MSTHQVSALKFRPATFATVVGQSALTTTLKHAIQQDKLAHAYLFCGPRGVGKTTCARIFAKTINCTNRTADGEPCNECESCVSFNEQRSYNILEMDAASNNSVDDMRELIEKVRIAPLGGKYRVYIIDEVHMLSTAAFNAFLKTLEEPPAHALFILATTDKHKVLPTIISRCQVFDFSRISVADITGQLRHVAQSENIAFEEEALQMIAVHADGGMRDALSIFDQIAGFGRGTISYKGVLENLNLLDEADYFEMLAYILMGNHTKLLLLVNRIIGRGFEPGRITSGFADFLRNVLLAQDPATFPLIQTAESILVRYQKAGAACKPALIWKCLKLASAFESDYKYCASQRLALEVTLLSMCELSTSSELNGPTSVAPPAATTAPSVATPTTTASSTESAAPTQPTTVGTLSVKVGNPSQNTPKKTDTTRVKERLSFSLKGSGESKANQETQVKREKPFTQDELQDAWRVFTASLTTQMLLKQTMRDCLPRLLDDGTIEVPVISPQHAQHLHNIEDELMTFLADRLENDMLQMQIKLSNERTQGERIPIRTDEKMEYFAKKSEWFDKFVNDLGLHPRM</sequence>
<dbReference type="NCBIfam" id="NF004046">
    <property type="entry name" value="PRK05563.1"/>
    <property type="match status" value="1"/>
</dbReference>
<keyword evidence="5" id="KW-0479">Metal-binding</keyword>
<dbReference type="OrthoDB" id="9810148at2"/>
<evidence type="ECO:0000256" key="12">
    <source>
        <dbReference type="SAM" id="MobiDB-lite"/>
    </source>
</evidence>
<dbReference type="InterPro" id="IPR008921">
    <property type="entry name" value="DNA_pol3_clamp-load_cplx_C"/>
</dbReference>
<dbReference type="Pfam" id="PF13177">
    <property type="entry name" value="DNA_pol3_delta2"/>
    <property type="match status" value="1"/>
</dbReference>
<dbReference type="CDD" id="cd00009">
    <property type="entry name" value="AAA"/>
    <property type="match status" value="1"/>
</dbReference>
<reference evidence="14 15" key="1">
    <citation type="submission" date="2014-08" db="EMBL/GenBank/DDBJ databases">
        <title>Porphyromonas cangingivalis strain:COT-109_OH1386 Genome sequencing.</title>
        <authorList>
            <person name="Wallis C."/>
            <person name="Deusch O."/>
            <person name="O'Flynn C."/>
            <person name="Davis I."/>
            <person name="Jospin G."/>
            <person name="Darling A.E."/>
            <person name="Coil D.A."/>
            <person name="Alexiev A."/>
            <person name="Horsfall A."/>
            <person name="Kirkwood N."/>
            <person name="Harris S."/>
            <person name="Eisen J.A."/>
        </authorList>
    </citation>
    <scope>NUCLEOTIDE SEQUENCE [LARGE SCALE GENOMIC DNA]</scope>
    <source>
        <strain evidence="15">COT-109 OH1386</strain>
    </source>
</reference>
<dbReference type="InterPro" id="IPR050238">
    <property type="entry name" value="DNA_Rep/Repair_Clamp_Loader"/>
</dbReference>
<dbReference type="GO" id="GO:0005524">
    <property type="term" value="F:ATP binding"/>
    <property type="evidence" value="ECO:0007669"/>
    <property type="project" value="UniProtKB-KW"/>
</dbReference>
<keyword evidence="9 11" id="KW-0239">DNA-directed DNA polymerase</keyword>
<comment type="catalytic activity">
    <reaction evidence="10 11">
        <text>DNA(n) + a 2'-deoxyribonucleoside 5'-triphosphate = DNA(n+1) + diphosphate</text>
        <dbReference type="Rhea" id="RHEA:22508"/>
        <dbReference type="Rhea" id="RHEA-COMP:17339"/>
        <dbReference type="Rhea" id="RHEA-COMP:17340"/>
        <dbReference type="ChEBI" id="CHEBI:33019"/>
        <dbReference type="ChEBI" id="CHEBI:61560"/>
        <dbReference type="ChEBI" id="CHEBI:173112"/>
        <dbReference type="EC" id="2.7.7.7"/>
    </reaction>
</comment>
<dbReference type="FunFam" id="1.10.8.60:FF:000013">
    <property type="entry name" value="DNA polymerase III subunit gamma/tau"/>
    <property type="match status" value="1"/>
</dbReference>
<evidence type="ECO:0000256" key="2">
    <source>
        <dbReference type="ARBA" id="ARBA00022679"/>
    </source>
</evidence>
<gene>
    <name evidence="11" type="primary">dnaX</name>
    <name evidence="14" type="ORF">HQ35_08010</name>
</gene>
<dbReference type="STRING" id="36874.HQ34_00215"/>
<proteinExistence type="inferred from homology"/>
<evidence type="ECO:0000256" key="5">
    <source>
        <dbReference type="ARBA" id="ARBA00022723"/>
    </source>
</evidence>
<evidence type="ECO:0000256" key="9">
    <source>
        <dbReference type="ARBA" id="ARBA00022932"/>
    </source>
</evidence>